<reference evidence="14 15" key="1">
    <citation type="journal article" date="2024" name="BMC Genomics">
        <title>Genome assembly of redclaw crayfish (Cherax quadricarinatus) provides insights into its immune adaptation and hypoxia tolerance.</title>
        <authorList>
            <person name="Liu Z."/>
            <person name="Zheng J."/>
            <person name="Li H."/>
            <person name="Fang K."/>
            <person name="Wang S."/>
            <person name="He J."/>
            <person name="Zhou D."/>
            <person name="Weng S."/>
            <person name="Chi M."/>
            <person name="Gu Z."/>
            <person name="He J."/>
            <person name="Li F."/>
            <person name="Wang M."/>
        </authorList>
    </citation>
    <scope>NUCLEOTIDE SEQUENCE [LARGE SCALE GENOMIC DNA]</scope>
    <source>
        <strain evidence="14">ZL_2023a</strain>
    </source>
</reference>
<dbReference type="PANTHER" id="PTHR13557">
    <property type="entry name" value="COILED-COIL DOMAIN-CONTAINING PROTEIN 86"/>
    <property type="match status" value="1"/>
</dbReference>
<evidence type="ECO:0000256" key="4">
    <source>
        <dbReference type="ARBA" id="ARBA00007869"/>
    </source>
</evidence>
<keyword evidence="12" id="KW-0539">Nucleus</keyword>
<evidence type="ECO:0000313" key="15">
    <source>
        <dbReference type="Proteomes" id="UP001445076"/>
    </source>
</evidence>
<comment type="function">
    <text evidence="13">Required for proper chromosome segregation during mitosis and error-free mitotic progression.</text>
</comment>
<evidence type="ECO:0000256" key="8">
    <source>
        <dbReference type="ARBA" id="ARBA00022552"/>
    </source>
</evidence>
<evidence type="ECO:0000256" key="5">
    <source>
        <dbReference type="ARBA" id="ARBA00016738"/>
    </source>
</evidence>
<evidence type="ECO:0000256" key="11">
    <source>
        <dbReference type="ARBA" id="ARBA00023054"/>
    </source>
</evidence>
<proteinExistence type="inferred from homology"/>
<evidence type="ECO:0000256" key="3">
    <source>
        <dbReference type="ARBA" id="ARBA00004604"/>
    </source>
</evidence>
<keyword evidence="10" id="KW-0164">Citrullination</keyword>
<dbReference type="Pfam" id="PF03879">
    <property type="entry name" value="Cgr1"/>
    <property type="match status" value="1"/>
</dbReference>
<dbReference type="GO" id="GO:0005730">
    <property type="term" value="C:nucleolus"/>
    <property type="evidence" value="ECO:0007669"/>
    <property type="project" value="UniProtKB-SubCell"/>
</dbReference>
<comment type="similarity">
    <text evidence="4">Belongs to the CGR1 family.</text>
</comment>
<evidence type="ECO:0000256" key="2">
    <source>
        <dbReference type="ARBA" id="ARBA00004286"/>
    </source>
</evidence>
<dbReference type="GO" id="GO:0006364">
    <property type="term" value="P:rRNA processing"/>
    <property type="evidence" value="ECO:0007669"/>
    <property type="project" value="UniProtKB-KW"/>
</dbReference>
<keyword evidence="7" id="KW-0690">Ribosome biogenesis</keyword>
<evidence type="ECO:0000256" key="1">
    <source>
        <dbReference type="ARBA" id="ARBA00004090"/>
    </source>
</evidence>
<evidence type="ECO:0000256" key="12">
    <source>
        <dbReference type="ARBA" id="ARBA00023242"/>
    </source>
</evidence>
<evidence type="ECO:0000256" key="13">
    <source>
        <dbReference type="ARBA" id="ARBA00093307"/>
    </source>
</evidence>
<dbReference type="EMBL" id="JARKIK010000007">
    <property type="protein sequence ID" value="KAK8751024.1"/>
    <property type="molecule type" value="Genomic_DNA"/>
</dbReference>
<comment type="subcellular location">
    <subcellularLocation>
        <location evidence="2">Chromosome</location>
    </subcellularLocation>
    <subcellularLocation>
        <location evidence="3">Nucleus</location>
        <location evidence="3">Nucleolus</location>
    </subcellularLocation>
</comment>
<evidence type="ECO:0000256" key="6">
    <source>
        <dbReference type="ARBA" id="ARBA00022454"/>
    </source>
</evidence>
<dbReference type="InterPro" id="IPR026570">
    <property type="entry name" value="CCDC86"/>
</dbReference>
<keyword evidence="8" id="KW-0698">rRNA processing</keyword>
<sequence>QEIVKGDCPALVIGNGESISVIGDETVSTTVMTDEEVLSGTNKLTPTNSKEILCKDREVSSTTNINDALDDCENYQPTEHKTKKIKINNNTEILDENLELANKIAELKKTPRGLPVSGRWWKKEKERFRSINKDATGKKSWEKKMKIKQNRQNVMAKSAAIQAEKQRKKDELRERRRLNKIRREENAKKAEIVQVIKNPLKIKKMKRKQLRYIETRDTSEIVKN</sequence>
<dbReference type="GO" id="GO:0005694">
    <property type="term" value="C:chromosome"/>
    <property type="evidence" value="ECO:0007669"/>
    <property type="project" value="UniProtKB-SubCell"/>
</dbReference>
<protein>
    <recommendedName>
        <fullName evidence="5">Coiled-coil domain-containing protein 86</fullName>
    </recommendedName>
</protein>
<dbReference type="PANTHER" id="PTHR13557:SF1">
    <property type="entry name" value="COILED-COIL DOMAIN-CONTAINING PROTEIN 86"/>
    <property type="match status" value="1"/>
</dbReference>
<organism evidence="14 15">
    <name type="scientific">Cherax quadricarinatus</name>
    <name type="common">Australian red claw crayfish</name>
    <dbReference type="NCBI Taxonomy" id="27406"/>
    <lineage>
        <taxon>Eukaryota</taxon>
        <taxon>Metazoa</taxon>
        <taxon>Ecdysozoa</taxon>
        <taxon>Arthropoda</taxon>
        <taxon>Crustacea</taxon>
        <taxon>Multicrustacea</taxon>
        <taxon>Malacostraca</taxon>
        <taxon>Eumalacostraca</taxon>
        <taxon>Eucarida</taxon>
        <taxon>Decapoda</taxon>
        <taxon>Pleocyemata</taxon>
        <taxon>Astacidea</taxon>
        <taxon>Parastacoidea</taxon>
        <taxon>Parastacidae</taxon>
        <taxon>Cherax</taxon>
    </lineage>
</organism>
<evidence type="ECO:0000256" key="9">
    <source>
        <dbReference type="ARBA" id="ARBA00022553"/>
    </source>
</evidence>
<dbReference type="AlphaFoldDB" id="A0AAW0YH12"/>
<keyword evidence="15" id="KW-1185">Reference proteome</keyword>
<gene>
    <name evidence="14" type="ORF">OTU49_017514</name>
</gene>
<dbReference type="Proteomes" id="UP001445076">
    <property type="component" value="Unassembled WGS sequence"/>
</dbReference>
<comment type="caution">
    <text evidence="14">The sequence shown here is derived from an EMBL/GenBank/DDBJ whole genome shotgun (WGS) entry which is preliminary data.</text>
</comment>
<name>A0AAW0YH12_CHEQU</name>
<accession>A0AAW0YH12</accession>
<evidence type="ECO:0000256" key="7">
    <source>
        <dbReference type="ARBA" id="ARBA00022517"/>
    </source>
</evidence>
<comment type="function">
    <text evidence="1">Involved in nucleolar integrity and required for processing of the pre-rRNA for the 60S ribosome subunit.</text>
</comment>
<dbReference type="InterPro" id="IPR005579">
    <property type="entry name" value="Cgr1-like"/>
</dbReference>
<keyword evidence="6" id="KW-0158">Chromosome</keyword>
<keyword evidence="11" id="KW-0175">Coiled coil</keyword>
<evidence type="ECO:0000313" key="14">
    <source>
        <dbReference type="EMBL" id="KAK8751024.1"/>
    </source>
</evidence>
<evidence type="ECO:0000256" key="10">
    <source>
        <dbReference type="ARBA" id="ARBA00022934"/>
    </source>
</evidence>
<feature type="non-terminal residue" evidence="14">
    <location>
        <position position="1"/>
    </location>
</feature>
<keyword evidence="9" id="KW-0597">Phosphoprotein</keyword>